<evidence type="ECO:0000256" key="1">
    <source>
        <dbReference type="ARBA" id="ARBA00022438"/>
    </source>
</evidence>
<keyword evidence="1 5" id="KW-0031">Aminopeptidase</keyword>
<feature type="signal peptide" evidence="10">
    <location>
        <begin position="1"/>
        <end position="17"/>
    </location>
</feature>
<dbReference type="InterPro" id="IPR000994">
    <property type="entry name" value="Pept_M24"/>
</dbReference>
<dbReference type="Gene3D" id="3.40.390.10">
    <property type="entry name" value="Collagenase (Catalytic Domain)"/>
    <property type="match status" value="1"/>
</dbReference>
<comment type="similarity">
    <text evidence="5">Belongs to the peptidase M24A family. Methionine aminopeptidase type 1 subfamily.</text>
</comment>
<feature type="binding site" evidence="5">
    <location>
        <position position="513"/>
    </location>
    <ligand>
        <name>substrate</name>
    </ligand>
</feature>
<dbReference type="InterPro" id="IPR001384">
    <property type="entry name" value="Peptidase_M35"/>
</dbReference>
<dbReference type="InterPro" id="IPR029463">
    <property type="entry name" value="Lys_MEP"/>
</dbReference>
<evidence type="ECO:0000256" key="9">
    <source>
        <dbReference type="RuleBase" id="RU003653"/>
    </source>
</evidence>
<feature type="chain" id="PRO_5042006532" description="Methionine aminopeptidase" evidence="10">
    <location>
        <begin position="18"/>
        <end position="682"/>
    </location>
</feature>
<feature type="domain" description="Lysine-specific metallo-endopeptidase" evidence="11">
    <location>
        <begin position="206"/>
        <end position="343"/>
    </location>
</feature>
<sequence>MFFRSLVAISLAGVVLATPFKRADSLVVSVTGPTSVSTVDDLKFTASITNNGEETAKILKYGTILDDKLPTRSFTVTKDGQTVDFTGIKMSVSLEEADDSAYAFIKPGETLTVNHEVAHLFDFATAGPGKFTFEPVANFAINDNASFSKVAATTSTVEVEVTGDLAKRELPMLNKRAVDICSDSSRKSFIDASYSEAKTLASVSSSYVSSRGTGDSLYQAYFKSNSASSVTRILNAVNSENSGSRTLSCTDSLGACSSGVIAYTVISTTNIYYCSIFFNEVATSRLCSGTSVASRNVRGGTTLHEMTHAVSGTDDITYGCSADQSLAASSQIRNADNFNRACLARRPSSLTTNASSLVYRHTNALPSFRTRATVAAMVEEDLPEGVEDFGSYAVILPPEPFVFGVSHIKPKEVPGDIVKPPYVLNNGNETLDGVNKPESIIELGGEAESRVRRVAQLAKRVREYAGTLVGVTTNAIDSAIHEFILAHKAYPSPLGYLGFPRSCCTSVNNVLVHGIPDDRALEDGDIVNVDITVYLDGYHGDTSQTFLVGGVDEQGKDLVNVTNRALRAGISACGPGRPFKGIGKAIHNVLGENYSVSSQFTGHGIGTFFHTRPWILHHRNEEPGVMKPGHCFTIEPSIIQGRNPRGWIFPDEWTASTENCARSAQAEHMVLITDSGAEVLTE</sequence>
<evidence type="ECO:0000313" key="12">
    <source>
        <dbReference type="EMBL" id="KAJ3568465.1"/>
    </source>
</evidence>
<reference evidence="12" key="1">
    <citation type="submission" date="2022-07" db="EMBL/GenBank/DDBJ databases">
        <title>Genome Sequence of Leucocoprinus birnbaumii.</title>
        <authorList>
            <person name="Buettner E."/>
        </authorList>
    </citation>
    <scope>NUCLEOTIDE SEQUENCE</scope>
    <source>
        <strain evidence="12">VT141</strain>
    </source>
</reference>
<feature type="binding site" evidence="5">
    <location>
        <position position="541"/>
    </location>
    <ligand>
        <name>a divalent metal cation</name>
        <dbReference type="ChEBI" id="CHEBI:60240"/>
        <label>1</label>
    </ligand>
</feature>
<dbReference type="CDD" id="cd01086">
    <property type="entry name" value="MetAP1"/>
    <property type="match status" value="1"/>
</dbReference>
<dbReference type="SMART" id="SM01351">
    <property type="entry name" value="Aspzincin_M35"/>
    <property type="match status" value="1"/>
</dbReference>
<evidence type="ECO:0000256" key="3">
    <source>
        <dbReference type="ARBA" id="ARBA00022723"/>
    </source>
</evidence>
<feature type="binding site" evidence="5">
    <location>
        <position position="530"/>
    </location>
    <ligand>
        <name>a divalent metal cation</name>
        <dbReference type="ChEBI" id="CHEBI:60240"/>
        <label>1</label>
    </ligand>
</feature>
<dbReference type="InterPro" id="IPR001714">
    <property type="entry name" value="Pept_M24_MAP"/>
</dbReference>
<evidence type="ECO:0000256" key="2">
    <source>
        <dbReference type="ARBA" id="ARBA00022670"/>
    </source>
</evidence>
<evidence type="ECO:0000256" key="7">
    <source>
        <dbReference type="PIRSR" id="PIRSR601384-2"/>
    </source>
</evidence>
<evidence type="ECO:0000256" key="10">
    <source>
        <dbReference type="SAM" id="SignalP"/>
    </source>
</evidence>
<feature type="binding site" evidence="7">
    <location>
        <position position="304"/>
    </location>
    <ligand>
        <name>Zn(2+)</name>
        <dbReference type="ChEBI" id="CHEBI:29105"/>
        <note>catalytic</note>
    </ligand>
</feature>
<name>A0AAD5YW85_9AGAR</name>
<proteinExistence type="inferred from homology"/>
<dbReference type="InterPro" id="IPR002467">
    <property type="entry name" value="Pept_M24A_MAP1"/>
</dbReference>
<dbReference type="SUPFAM" id="SSF55486">
    <property type="entry name" value="Metalloproteases ('zincins'), catalytic domain"/>
    <property type="match status" value="1"/>
</dbReference>
<feature type="binding site" evidence="7">
    <location>
        <position position="308"/>
    </location>
    <ligand>
        <name>Zn(2+)</name>
        <dbReference type="ChEBI" id="CHEBI:29105"/>
        <note>catalytic</note>
    </ligand>
</feature>
<keyword evidence="7" id="KW-0862">Zinc</keyword>
<evidence type="ECO:0000256" key="4">
    <source>
        <dbReference type="ARBA" id="ARBA00022801"/>
    </source>
</evidence>
<dbReference type="Proteomes" id="UP001213000">
    <property type="component" value="Unassembled WGS sequence"/>
</dbReference>
<comment type="caution">
    <text evidence="12">The sequence shown here is derived from an EMBL/GenBank/DDBJ whole genome shotgun (WGS) entry which is preliminary data.</text>
</comment>
<dbReference type="GO" id="GO:0070006">
    <property type="term" value="F:metalloaminopeptidase activity"/>
    <property type="evidence" value="ECO:0007669"/>
    <property type="project" value="UniProtKB-UniRule"/>
</dbReference>
<keyword evidence="13" id="KW-1185">Reference proteome</keyword>
<dbReference type="GO" id="GO:0004239">
    <property type="term" value="F:initiator methionyl aminopeptidase activity"/>
    <property type="evidence" value="ECO:0007669"/>
    <property type="project" value="UniProtKB-UniRule"/>
</dbReference>
<dbReference type="GO" id="GO:0004222">
    <property type="term" value="F:metalloendopeptidase activity"/>
    <property type="evidence" value="ECO:0007669"/>
    <property type="project" value="InterPro"/>
</dbReference>
<comment type="cofactor">
    <cofactor evidence="7">
        <name>Zn(2+)</name>
        <dbReference type="ChEBI" id="CHEBI:29105"/>
    </cofactor>
    <text evidence="7">Binds 1 zinc ion per subunit.</text>
</comment>
<evidence type="ECO:0000256" key="8">
    <source>
        <dbReference type="PIRSR" id="PIRSR601384-3"/>
    </source>
</evidence>
<dbReference type="Gene3D" id="2.60.40.2970">
    <property type="match status" value="1"/>
</dbReference>
<keyword evidence="3 5" id="KW-0479">Metal-binding</keyword>
<dbReference type="NCBIfam" id="TIGR00500">
    <property type="entry name" value="met_pdase_I"/>
    <property type="match status" value="1"/>
</dbReference>
<feature type="binding site" evidence="5">
    <location>
        <position position="635"/>
    </location>
    <ligand>
        <name>a divalent metal cation</name>
        <dbReference type="ChEBI" id="CHEBI:60240"/>
        <label>2</label>
        <note>catalytic</note>
    </ligand>
</feature>
<dbReference type="PRINTS" id="PR00599">
    <property type="entry name" value="MAPEPTIDASE"/>
</dbReference>
<dbReference type="GO" id="GO:0046872">
    <property type="term" value="F:metal ion binding"/>
    <property type="evidence" value="ECO:0007669"/>
    <property type="project" value="UniProtKB-UniRule"/>
</dbReference>
<comment type="function">
    <text evidence="9">Cotranslationally removes the N-terminal methionine from nascent proteins. The N-terminal methionine is often cleaved when the second residue in the primary sequence is small and uncharged (Met-Ala-, Cys, Gly, Pro, Ser, Thr, or Val).</text>
</comment>
<evidence type="ECO:0000256" key="6">
    <source>
        <dbReference type="PIRSR" id="PIRSR601384-1"/>
    </source>
</evidence>
<dbReference type="Gene3D" id="3.90.230.10">
    <property type="entry name" value="Creatinase/methionine aminopeptidase superfamily"/>
    <property type="match status" value="1"/>
</dbReference>
<feature type="binding site" evidence="5">
    <location>
        <position position="603"/>
    </location>
    <ligand>
        <name>a divalent metal cation</name>
        <dbReference type="ChEBI" id="CHEBI:60240"/>
        <label>2</label>
        <note>catalytic</note>
    </ligand>
</feature>
<gene>
    <name evidence="12" type="ORF">NP233_g5703</name>
</gene>
<feature type="binding site" evidence="5">
    <location>
        <position position="541"/>
    </location>
    <ligand>
        <name>a divalent metal cation</name>
        <dbReference type="ChEBI" id="CHEBI:60240"/>
        <label>2</label>
        <note>catalytic</note>
    </ligand>
</feature>
<dbReference type="Pfam" id="PF00557">
    <property type="entry name" value="Peptidase_M24"/>
    <property type="match status" value="1"/>
</dbReference>
<comment type="catalytic activity">
    <reaction evidence="5 9">
        <text>Release of N-terminal amino acids, preferentially methionine, from peptides and arylamides.</text>
        <dbReference type="EC" id="3.4.11.18"/>
    </reaction>
</comment>
<feature type="binding site" evidence="5">
    <location>
        <position position="667"/>
    </location>
    <ligand>
        <name>a divalent metal cation</name>
        <dbReference type="ChEBI" id="CHEBI:60240"/>
        <label>2</label>
        <note>catalytic</note>
    </ligand>
</feature>
<dbReference type="Pfam" id="PF02102">
    <property type="entry name" value="Peptidase_M35"/>
    <property type="match status" value="1"/>
</dbReference>
<dbReference type="AlphaFoldDB" id="A0AAD5YW85"/>
<keyword evidence="4 5" id="KW-0378">Hydrolase</keyword>
<evidence type="ECO:0000256" key="5">
    <source>
        <dbReference type="HAMAP-Rule" id="MF_03174"/>
    </source>
</evidence>
<feature type="binding site" evidence="7">
    <location>
        <position position="315"/>
    </location>
    <ligand>
        <name>Zn(2+)</name>
        <dbReference type="ChEBI" id="CHEBI:29105"/>
        <note>catalytic</note>
    </ligand>
</feature>
<dbReference type="InterPro" id="IPR024079">
    <property type="entry name" value="MetalloPept_cat_dom_sf"/>
</dbReference>
<dbReference type="PROSITE" id="PS00680">
    <property type="entry name" value="MAP_1"/>
    <property type="match status" value="1"/>
</dbReference>
<feature type="disulfide bond" evidence="8">
    <location>
        <begin position="256"/>
        <end position="274"/>
    </location>
</feature>
<dbReference type="InterPro" id="IPR036005">
    <property type="entry name" value="Creatinase/aminopeptidase-like"/>
</dbReference>
<feature type="binding site" evidence="5">
    <location>
        <position position="667"/>
    </location>
    <ligand>
        <name>a divalent metal cation</name>
        <dbReference type="ChEBI" id="CHEBI:60240"/>
        <label>1</label>
    </ligand>
</feature>
<dbReference type="CDD" id="cd11008">
    <property type="entry name" value="M35_deuterolysin_like"/>
    <property type="match status" value="1"/>
</dbReference>
<keyword evidence="10" id="KW-0732">Signal</keyword>
<dbReference type="EC" id="3.4.11.18" evidence="9"/>
<accession>A0AAD5YW85</accession>
<feature type="active site" evidence="6">
    <location>
        <position position="305"/>
    </location>
</feature>
<feature type="binding site" evidence="5">
    <location>
        <position position="610"/>
    </location>
    <ligand>
        <name>substrate</name>
    </ligand>
</feature>
<keyword evidence="2 5" id="KW-0645">Protease</keyword>
<dbReference type="SUPFAM" id="SSF55920">
    <property type="entry name" value="Creatinase/aminopeptidase"/>
    <property type="match status" value="1"/>
</dbReference>
<dbReference type="HAMAP" id="MF_01974">
    <property type="entry name" value="MetAP_1"/>
    <property type="match status" value="1"/>
</dbReference>
<protein>
    <recommendedName>
        <fullName evidence="9">Methionine aminopeptidase</fullName>
        <ecNumber evidence="9">3.4.11.18</ecNumber>
    </recommendedName>
</protein>
<dbReference type="PANTHER" id="PTHR43330:SF8">
    <property type="entry name" value="METHIONINE AMINOPEPTIDASE 1D, MITOCHONDRIAL"/>
    <property type="match status" value="1"/>
</dbReference>
<evidence type="ECO:0000313" key="13">
    <source>
        <dbReference type="Proteomes" id="UP001213000"/>
    </source>
</evidence>
<dbReference type="PANTHER" id="PTHR43330">
    <property type="entry name" value="METHIONINE AMINOPEPTIDASE"/>
    <property type="match status" value="1"/>
</dbReference>
<feature type="disulfide bond" evidence="8">
    <location>
        <begin position="181"/>
        <end position="249"/>
    </location>
</feature>
<comment type="cofactor">
    <cofactor evidence="5">
        <name>Co(2+)</name>
        <dbReference type="ChEBI" id="CHEBI:48828"/>
    </cofactor>
    <cofactor evidence="5">
        <name>Zn(2+)</name>
        <dbReference type="ChEBI" id="CHEBI:29105"/>
    </cofactor>
    <cofactor evidence="5">
        <name>Mn(2+)</name>
        <dbReference type="ChEBI" id="CHEBI:29035"/>
    </cofactor>
    <cofactor evidence="5">
        <name>Fe(2+)</name>
        <dbReference type="ChEBI" id="CHEBI:29033"/>
    </cofactor>
    <text evidence="5">Binds 2 divalent metal cations per subunit. Has a high-affinity and a low affinity metal-binding site. The true nature of the physiological cofactor is under debate. The enzyme is active with cobalt, zinc, manganese or divalent iron ions. Most likely, methionine aminopeptidases function as mononuclear Fe(2+)-metalloproteases under physiological conditions, and the catalytically relevant metal-binding site has been assigned to the histidine-containing high-affinity site.</text>
</comment>
<evidence type="ECO:0000259" key="11">
    <source>
        <dbReference type="SMART" id="SM01351"/>
    </source>
</evidence>
<dbReference type="EMBL" id="JANIEX010000344">
    <property type="protein sequence ID" value="KAJ3568465.1"/>
    <property type="molecule type" value="Genomic_DNA"/>
</dbReference>
<dbReference type="GO" id="GO:0006508">
    <property type="term" value="P:proteolysis"/>
    <property type="evidence" value="ECO:0007669"/>
    <property type="project" value="UniProtKB-KW"/>
</dbReference>
<organism evidence="12 13">
    <name type="scientific">Leucocoprinus birnbaumii</name>
    <dbReference type="NCBI Taxonomy" id="56174"/>
    <lineage>
        <taxon>Eukaryota</taxon>
        <taxon>Fungi</taxon>
        <taxon>Dikarya</taxon>
        <taxon>Basidiomycota</taxon>
        <taxon>Agaricomycotina</taxon>
        <taxon>Agaricomycetes</taxon>
        <taxon>Agaricomycetidae</taxon>
        <taxon>Agaricales</taxon>
        <taxon>Agaricineae</taxon>
        <taxon>Agaricaceae</taxon>
        <taxon>Leucocoprinus</taxon>
    </lineage>
</organism>